<organism evidence="1 2">
    <name type="scientific">Hoylesella buccalis ATCC 35310</name>
    <dbReference type="NCBI Taxonomy" id="679190"/>
    <lineage>
        <taxon>Bacteria</taxon>
        <taxon>Pseudomonadati</taxon>
        <taxon>Bacteroidota</taxon>
        <taxon>Bacteroidia</taxon>
        <taxon>Bacteroidales</taxon>
        <taxon>Prevotellaceae</taxon>
        <taxon>Hoylesella</taxon>
    </lineage>
</organism>
<dbReference type="Proteomes" id="UP000005283">
    <property type="component" value="Unassembled WGS sequence"/>
</dbReference>
<reference evidence="1 2" key="1">
    <citation type="submission" date="2009-12" db="EMBL/GenBank/DDBJ databases">
        <title>Genome Sequence of Prevotella buccalis ATCC 35310.</title>
        <authorList>
            <person name="Durkin A.S."/>
            <person name="Madupu R."/>
            <person name="Torralba M."/>
            <person name="Methe B."/>
            <person name="Sutton G."/>
            <person name="Strausberg R.L."/>
            <person name="Nelson K.E."/>
        </authorList>
    </citation>
    <scope>NUCLEOTIDE SEQUENCE [LARGE SCALE GENOMIC DNA]</scope>
    <source>
        <strain evidence="1 2">ATCC 35310</strain>
    </source>
</reference>
<name>D1W2H2_9BACT</name>
<dbReference type="EMBL" id="ADEG01000004">
    <property type="protein sequence ID" value="EFA93249.1"/>
    <property type="molecule type" value="Genomic_DNA"/>
</dbReference>
<sequence>MALYSDFIDCLSLKTKTLGRMKHFILTMVWACIALQAYAQQSLSYAYDAA</sequence>
<accession>D1W2H2</accession>
<gene>
    <name evidence="1" type="ORF">HMPREF0650_1791</name>
</gene>
<comment type="caution">
    <text evidence="1">The sequence shown here is derived from an EMBL/GenBank/DDBJ whole genome shotgun (WGS) entry which is preliminary data.</text>
</comment>
<protein>
    <submittedName>
        <fullName evidence="1">Uncharacterized protein</fullName>
    </submittedName>
</protein>
<dbReference type="AlphaFoldDB" id="D1W2H2"/>
<evidence type="ECO:0000313" key="1">
    <source>
        <dbReference type="EMBL" id="EFA93249.1"/>
    </source>
</evidence>
<keyword evidence="2" id="KW-1185">Reference proteome</keyword>
<evidence type="ECO:0000313" key="2">
    <source>
        <dbReference type="Proteomes" id="UP000005283"/>
    </source>
</evidence>
<proteinExistence type="predicted"/>